<dbReference type="InterPro" id="IPR032675">
    <property type="entry name" value="LRR_dom_sf"/>
</dbReference>
<dbReference type="AlphaFoldDB" id="A0A6A3D4W7"/>
<protein>
    <submittedName>
        <fullName evidence="1">Uncharacterized protein</fullName>
    </submittedName>
</protein>
<proteinExistence type="predicted"/>
<name>A0A6A3D4W7_HIBSY</name>
<dbReference type="Gene3D" id="3.80.10.10">
    <property type="entry name" value="Ribonuclease Inhibitor"/>
    <property type="match status" value="1"/>
</dbReference>
<evidence type="ECO:0000313" key="1">
    <source>
        <dbReference type="EMBL" id="KAE8735584.1"/>
    </source>
</evidence>
<dbReference type="Proteomes" id="UP000436088">
    <property type="component" value="Unassembled WGS sequence"/>
</dbReference>
<reference evidence="1" key="1">
    <citation type="submission" date="2019-09" db="EMBL/GenBank/DDBJ databases">
        <title>Draft genome information of white flower Hibiscus syriacus.</title>
        <authorList>
            <person name="Kim Y.-M."/>
        </authorList>
    </citation>
    <scope>NUCLEOTIDE SEQUENCE [LARGE SCALE GENOMIC DNA]</scope>
    <source>
        <strain evidence="1">YM2019G1</strain>
    </source>
</reference>
<sequence length="132" mass="14901">MCGAFNSGTRSISHFQKDSSEGASEIDRRSFISSSHLEKLLLIGKLRTVPQWFNTLQNLKYLNLQWSELREDALPHIQALPNLLGCPQLNEILVERGAMPNLEELPSLEMQRVEEIAIWLGASNPFERGALV</sequence>
<gene>
    <name evidence="1" type="ORF">F3Y22_tig00000340pilonHSYRG00692</name>
</gene>
<dbReference type="SUPFAM" id="SSF52047">
    <property type="entry name" value="RNI-like"/>
    <property type="match status" value="1"/>
</dbReference>
<organism evidence="1 2">
    <name type="scientific">Hibiscus syriacus</name>
    <name type="common">Rose of Sharon</name>
    <dbReference type="NCBI Taxonomy" id="106335"/>
    <lineage>
        <taxon>Eukaryota</taxon>
        <taxon>Viridiplantae</taxon>
        <taxon>Streptophyta</taxon>
        <taxon>Embryophyta</taxon>
        <taxon>Tracheophyta</taxon>
        <taxon>Spermatophyta</taxon>
        <taxon>Magnoliopsida</taxon>
        <taxon>eudicotyledons</taxon>
        <taxon>Gunneridae</taxon>
        <taxon>Pentapetalae</taxon>
        <taxon>rosids</taxon>
        <taxon>malvids</taxon>
        <taxon>Malvales</taxon>
        <taxon>Malvaceae</taxon>
        <taxon>Malvoideae</taxon>
        <taxon>Hibiscus</taxon>
    </lineage>
</organism>
<evidence type="ECO:0000313" key="2">
    <source>
        <dbReference type="Proteomes" id="UP000436088"/>
    </source>
</evidence>
<comment type="caution">
    <text evidence="1">The sequence shown here is derived from an EMBL/GenBank/DDBJ whole genome shotgun (WGS) entry which is preliminary data.</text>
</comment>
<keyword evidence="2" id="KW-1185">Reference proteome</keyword>
<dbReference type="EMBL" id="VEPZ02000032">
    <property type="protein sequence ID" value="KAE8735584.1"/>
    <property type="molecule type" value="Genomic_DNA"/>
</dbReference>
<accession>A0A6A3D4W7</accession>